<evidence type="ECO:0000313" key="3">
    <source>
        <dbReference type="Proteomes" id="UP000796880"/>
    </source>
</evidence>
<accession>A0A8K0GWK0</accession>
<feature type="compositionally biased region" description="Polar residues" evidence="1">
    <location>
        <begin position="1"/>
        <end position="10"/>
    </location>
</feature>
<dbReference type="OrthoDB" id="845154at2759"/>
<feature type="region of interest" description="Disordered" evidence="1">
    <location>
        <begin position="1"/>
        <end position="27"/>
    </location>
</feature>
<proteinExistence type="predicted"/>
<feature type="region of interest" description="Disordered" evidence="1">
    <location>
        <begin position="105"/>
        <end position="124"/>
    </location>
</feature>
<feature type="compositionally biased region" description="Low complexity" evidence="1">
    <location>
        <begin position="68"/>
        <end position="79"/>
    </location>
</feature>
<keyword evidence="3" id="KW-1185">Reference proteome</keyword>
<dbReference type="EMBL" id="VOIH02000008">
    <property type="protein sequence ID" value="KAF3440726.1"/>
    <property type="molecule type" value="Genomic_DNA"/>
</dbReference>
<name>A0A8K0GWK0_9ROSA</name>
<evidence type="ECO:0000256" key="1">
    <source>
        <dbReference type="SAM" id="MobiDB-lite"/>
    </source>
</evidence>
<organism evidence="2 3">
    <name type="scientific">Rhamnella rubrinervis</name>
    <dbReference type="NCBI Taxonomy" id="2594499"/>
    <lineage>
        <taxon>Eukaryota</taxon>
        <taxon>Viridiplantae</taxon>
        <taxon>Streptophyta</taxon>
        <taxon>Embryophyta</taxon>
        <taxon>Tracheophyta</taxon>
        <taxon>Spermatophyta</taxon>
        <taxon>Magnoliopsida</taxon>
        <taxon>eudicotyledons</taxon>
        <taxon>Gunneridae</taxon>
        <taxon>Pentapetalae</taxon>
        <taxon>rosids</taxon>
        <taxon>fabids</taxon>
        <taxon>Rosales</taxon>
        <taxon>Rhamnaceae</taxon>
        <taxon>rhamnoid group</taxon>
        <taxon>Rhamneae</taxon>
        <taxon>Rhamnella</taxon>
    </lineage>
</organism>
<dbReference type="Proteomes" id="UP000796880">
    <property type="component" value="Unassembled WGS sequence"/>
</dbReference>
<dbReference type="AlphaFoldDB" id="A0A8K0GWK0"/>
<comment type="caution">
    <text evidence="2">The sequence shown here is derived from an EMBL/GenBank/DDBJ whole genome shotgun (WGS) entry which is preliminary data.</text>
</comment>
<reference evidence="2" key="1">
    <citation type="submission" date="2020-03" db="EMBL/GenBank/DDBJ databases">
        <title>A high-quality chromosome-level genome assembly of a woody plant with both climbing and erect habits, Rhamnella rubrinervis.</title>
        <authorList>
            <person name="Lu Z."/>
            <person name="Yang Y."/>
            <person name="Zhu X."/>
            <person name="Sun Y."/>
        </authorList>
    </citation>
    <scope>NUCLEOTIDE SEQUENCE</scope>
    <source>
        <strain evidence="2">BYM</strain>
        <tissue evidence="2">Leaf</tissue>
    </source>
</reference>
<feature type="region of interest" description="Disordered" evidence="1">
    <location>
        <begin position="59"/>
        <end position="97"/>
    </location>
</feature>
<evidence type="ECO:0000313" key="2">
    <source>
        <dbReference type="EMBL" id="KAF3440726.1"/>
    </source>
</evidence>
<gene>
    <name evidence="2" type="ORF">FNV43_RR19012</name>
</gene>
<feature type="region of interest" description="Disordered" evidence="1">
    <location>
        <begin position="133"/>
        <end position="161"/>
    </location>
</feature>
<sequence>MAYQEPQTVPQKLEGLQGSDASTTETTFGFSSLSLGTSITTGVAHKSPCAKCGFCPAGSNSGSLKRASPCSPSPSSVLPLRDDHHPPPKPKKLFLDPLPYSNLASSKISLPPSSYPPTQTPNQSLLRRCVSDPYKSPEAANNAGPTTLSPEHAVNIGSTPSQNNLRRCFSDPCKSPVAATNNNLETSQSQELAAQGSTSDVALLPPAHRQSVSGAPPHAVTNLRSFAGKMDNGDSECTNYVSVERSGESFVVHFNCNCGKDCQILVNGGSYYYKLA</sequence>
<protein>
    <submittedName>
        <fullName evidence="2">Uncharacterized protein</fullName>
    </submittedName>
</protein>